<feature type="chain" id="PRO_5004844914" evidence="2">
    <location>
        <begin position="18"/>
        <end position="229"/>
    </location>
</feature>
<protein>
    <submittedName>
        <fullName evidence="3">Uncharacterized protein</fullName>
    </submittedName>
</protein>
<dbReference type="OrthoDB" id="2905268at2759"/>
<evidence type="ECO:0000256" key="1">
    <source>
        <dbReference type="SAM" id="Phobius"/>
    </source>
</evidence>
<reference evidence="3 4" key="1">
    <citation type="journal article" date="2012" name="New Phytol.">
        <title>Insight into trade-off between wood decay and parasitism from the genome of a fungal forest pathogen.</title>
        <authorList>
            <person name="Olson A."/>
            <person name="Aerts A."/>
            <person name="Asiegbu F."/>
            <person name="Belbahri L."/>
            <person name="Bouzid O."/>
            <person name="Broberg A."/>
            <person name="Canback B."/>
            <person name="Coutinho P.M."/>
            <person name="Cullen D."/>
            <person name="Dalman K."/>
            <person name="Deflorio G."/>
            <person name="van Diepen L.T."/>
            <person name="Dunand C."/>
            <person name="Duplessis S."/>
            <person name="Durling M."/>
            <person name="Gonthier P."/>
            <person name="Grimwood J."/>
            <person name="Fossdal C.G."/>
            <person name="Hansson D."/>
            <person name="Henrissat B."/>
            <person name="Hietala A."/>
            <person name="Himmelstrand K."/>
            <person name="Hoffmeister D."/>
            <person name="Hogberg N."/>
            <person name="James T.Y."/>
            <person name="Karlsson M."/>
            <person name="Kohler A."/>
            <person name="Kues U."/>
            <person name="Lee Y.H."/>
            <person name="Lin Y.C."/>
            <person name="Lind M."/>
            <person name="Lindquist E."/>
            <person name="Lombard V."/>
            <person name="Lucas S."/>
            <person name="Lunden K."/>
            <person name="Morin E."/>
            <person name="Murat C."/>
            <person name="Park J."/>
            <person name="Raffaello T."/>
            <person name="Rouze P."/>
            <person name="Salamov A."/>
            <person name="Schmutz J."/>
            <person name="Solheim H."/>
            <person name="Stahlberg J."/>
            <person name="Velez H."/>
            <person name="de Vries R.P."/>
            <person name="Wiebenga A."/>
            <person name="Woodward S."/>
            <person name="Yakovlev I."/>
            <person name="Garbelotto M."/>
            <person name="Martin F."/>
            <person name="Grigoriev I.V."/>
            <person name="Stenlid J."/>
        </authorList>
    </citation>
    <scope>NUCLEOTIDE SEQUENCE [LARGE SCALE GENOMIC DNA]</scope>
    <source>
        <strain evidence="3 4">TC 32-1</strain>
    </source>
</reference>
<dbReference type="KEGG" id="hir:HETIRDRAFT_240262"/>
<gene>
    <name evidence="3" type="ORF">HETIRDRAFT_240262</name>
</gene>
<keyword evidence="1" id="KW-0812">Transmembrane</keyword>
<dbReference type="EMBL" id="KI925467">
    <property type="protein sequence ID" value="ETW74671.1"/>
    <property type="molecule type" value="Genomic_DNA"/>
</dbReference>
<keyword evidence="4" id="KW-1185">Reference proteome</keyword>
<sequence length="229" mass="25502">ILAYITLLFILGNIGNGTNIKWAEMTFIDNRNYPGGPGAYNVAESTNPVAVICNSVYIVNSWLQDALLIYRFWIIWGRSYLLLVLPVLIFLASFVLSSMLMAELSRPGETIWSTISVNLAIPYWSISIALNVILTLCIAGRLFYMRLQLRRIVDQEPRTPYVSVSAMLIESASLYSINGIIFIVSYGINSPVQNLALPLLGQTQSIAPLLIIYRVAQGRAWSHETLNAA</sequence>
<dbReference type="RefSeq" id="XP_009553166.1">
    <property type="nucleotide sequence ID" value="XM_009554871.1"/>
</dbReference>
<evidence type="ECO:0000313" key="3">
    <source>
        <dbReference type="EMBL" id="ETW74671.1"/>
    </source>
</evidence>
<dbReference type="HOGENOM" id="CLU_044614_0_0_1"/>
<evidence type="ECO:0000256" key="2">
    <source>
        <dbReference type="SAM" id="SignalP"/>
    </source>
</evidence>
<keyword evidence="1" id="KW-1133">Transmembrane helix</keyword>
<dbReference type="Proteomes" id="UP000030671">
    <property type="component" value="Unassembled WGS sequence"/>
</dbReference>
<feature type="non-terminal residue" evidence="3">
    <location>
        <position position="1"/>
    </location>
</feature>
<dbReference type="GeneID" id="20668851"/>
<evidence type="ECO:0000313" key="4">
    <source>
        <dbReference type="Proteomes" id="UP000030671"/>
    </source>
</evidence>
<dbReference type="eggNOG" id="ENOG502SMY3">
    <property type="taxonomic scope" value="Eukaryota"/>
</dbReference>
<keyword evidence="1" id="KW-0472">Membrane</keyword>
<feature type="transmembrane region" description="Helical" evidence="1">
    <location>
        <begin position="164"/>
        <end position="189"/>
    </location>
</feature>
<organism evidence="3 4">
    <name type="scientific">Heterobasidion irregulare (strain TC 32-1)</name>
    <dbReference type="NCBI Taxonomy" id="747525"/>
    <lineage>
        <taxon>Eukaryota</taxon>
        <taxon>Fungi</taxon>
        <taxon>Dikarya</taxon>
        <taxon>Basidiomycota</taxon>
        <taxon>Agaricomycotina</taxon>
        <taxon>Agaricomycetes</taxon>
        <taxon>Russulales</taxon>
        <taxon>Bondarzewiaceae</taxon>
        <taxon>Heterobasidion</taxon>
        <taxon>Heterobasidion annosum species complex</taxon>
    </lineage>
</organism>
<name>W4JP54_HETIT</name>
<feature type="non-terminal residue" evidence="3">
    <location>
        <position position="229"/>
    </location>
</feature>
<keyword evidence="2" id="KW-0732">Signal</keyword>
<feature type="signal peptide" evidence="2">
    <location>
        <begin position="1"/>
        <end position="17"/>
    </location>
</feature>
<proteinExistence type="predicted"/>
<feature type="transmembrane region" description="Helical" evidence="1">
    <location>
        <begin position="121"/>
        <end position="144"/>
    </location>
</feature>
<feature type="transmembrane region" description="Helical" evidence="1">
    <location>
        <begin position="80"/>
        <end position="101"/>
    </location>
</feature>
<accession>W4JP54</accession>
<dbReference type="InParanoid" id="W4JP54"/>
<dbReference type="AlphaFoldDB" id="W4JP54"/>